<evidence type="ECO:0000313" key="1">
    <source>
        <dbReference type="EMBL" id="CAH2400477.1"/>
    </source>
</evidence>
<dbReference type="EMBL" id="CAKXZT010000119">
    <property type="protein sequence ID" value="CAH2400477.1"/>
    <property type="molecule type" value="Genomic_DNA"/>
</dbReference>
<accession>A0ABN8JR20</accession>
<reference evidence="1 2" key="1">
    <citation type="submission" date="2022-03" db="EMBL/GenBank/DDBJ databases">
        <authorList>
            <person name="Brunel B."/>
        </authorList>
    </citation>
    <scope>NUCLEOTIDE SEQUENCE [LARGE SCALE GENOMIC DNA]</scope>
    <source>
        <strain evidence="1">STM5069sample</strain>
    </source>
</reference>
<comment type="caution">
    <text evidence="1">The sequence shown here is derived from an EMBL/GenBank/DDBJ whole genome shotgun (WGS) entry which is preliminary data.</text>
</comment>
<evidence type="ECO:0000313" key="2">
    <source>
        <dbReference type="Proteomes" id="UP001153050"/>
    </source>
</evidence>
<name>A0ABN8JR20_9HYPH</name>
<organism evidence="1 2">
    <name type="scientific">Mesorhizobium escarrei</name>
    <dbReference type="NCBI Taxonomy" id="666018"/>
    <lineage>
        <taxon>Bacteria</taxon>
        <taxon>Pseudomonadati</taxon>
        <taxon>Pseudomonadota</taxon>
        <taxon>Alphaproteobacteria</taxon>
        <taxon>Hyphomicrobiales</taxon>
        <taxon>Phyllobacteriaceae</taxon>
        <taxon>Mesorhizobium</taxon>
    </lineage>
</organism>
<protein>
    <submittedName>
        <fullName evidence="1">Uncharacterized protein</fullName>
    </submittedName>
</protein>
<proteinExistence type="predicted"/>
<sequence length="66" mass="7594">MAFAARSIYITVKYLDVKNLCIILPQDTMLAKSRKDNKVRYEISLGFSARPFGRHRRPARPDAAVR</sequence>
<keyword evidence="2" id="KW-1185">Reference proteome</keyword>
<dbReference type="Proteomes" id="UP001153050">
    <property type="component" value="Unassembled WGS sequence"/>
</dbReference>
<gene>
    <name evidence="1" type="ORF">MES5069_250227</name>
</gene>